<comment type="caution">
    <text evidence="1">The sequence shown here is derived from an EMBL/GenBank/DDBJ whole genome shotgun (WGS) entry which is preliminary data.</text>
</comment>
<sequence>SVSVSVDSKTYSVSLEFIASGQVKFNVNGEVTNTLNRGETFRLADDAYIGVREINTQDYQGGIKTVEFSIGSGKLELTHSADIKLNDDTLQGVKAYLIKGTYTDAVAKINKIVIEWKTDEEEFLTPESELVMPGFGGVKFTMADFIRPVEEKVTIQPDGDESIEISVPIKDGTVSFNLLFSTAGGLGQFVGLGKATDERLITSATRILNFTEKDSSGNDLDEWFVASYNISSEAESYLLRARVSTDTTNNRNETTIEKHDGTSWTEVCTEKVATDTCDIGLVSLTIGTIVYTSGSNESVVLTAGSSDVNFNTIYTKGGLRIYLPFEAGNDSSQPGAVNVSFNGITSTTG</sequence>
<feature type="non-terminal residue" evidence="1">
    <location>
        <position position="349"/>
    </location>
</feature>
<proteinExistence type="predicted"/>
<feature type="non-terminal residue" evidence="1">
    <location>
        <position position="1"/>
    </location>
</feature>
<protein>
    <submittedName>
        <fullName evidence="1">Uncharacterized protein</fullName>
    </submittedName>
</protein>
<evidence type="ECO:0000313" key="1">
    <source>
        <dbReference type="EMBL" id="KKK55282.1"/>
    </source>
</evidence>
<dbReference type="EMBL" id="LAZR01065573">
    <property type="protein sequence ID" value="KKK55282.1"/>
    <property type="molecule type" value="Genomic_DNA"/>
</dbReference>
<accession>A0A0F8WEI6</accession>
<name>A0A0F8WEI6_9ZZZZ</name>
<organism evidence="1">
    <name type="scientific">marine sediment metagenome</name>
    <dbReference type="NCBI Taxonomy" id="412755"/>
    <lineage>
        <taxon>unclassified sequences</taxon>
        <taxon>metagenomes</taxon>
        <taxon>ecological metagenomes</taxon>
    </lineage>
</organism>
<dbReference type="AlphaFoldDB" id="A0A0F8WEI6"/>
<reference evidence="1" key="1">
    <citation type="journal article" date="2015" name="Nature">
        <title>Complex archaea that bridge the gap between prokaryotes and eukaryotes.</title>
        <authorList>
            <person name="Spang A."/>
            <person name="Saw J.H."/>
            <person name="Jorgensen S.L."/>
            <person name="Zaremba-Niedzwiedzka K."/>
            <person name="Martijn J."/>
            <person name="Lind A.E."/>
            <person name="van Eijk R."/>
            <person name="Schleper C."/>
            <person name="Guy L."/>
            <person name="Ettema T.J."/>
        </authorList>
    </citation>
    <scope>NUCLEOTIDE SEQUENCE</scope>
</reference>
<gene>
    <name evidence="1" type="ORF">LCGC14_3076110</name>
</gene>